<proteinExistence type="predicted"/>
<evidence type="ECO:0000256" key="3">
    <source>
        <dbReference type="ARBA" id="ARBA00022490"/>
    </source>
</evidence>
<protein>
    <recommendedName>
        <fullName evidence="8">Methylosome subunit pICln</fullName>
    </recommendedName>
</protein>
<name>A0A8J6C6S5_DIALT</name>
<dbReference type="EMBL" id="JAGTXO010000086">
    <property type="protein sequence ID" value="KAG8457043.1"/>
    <property type="molecule type" value="Genomic_DNA"/>
</dbReference>
<feature type="compositionally biased region" description="Low complexity" evidence="5">
    <location>
        <begin position="129"/>
        <end position="153"/>
    </location>
</feature>
<keyword evidence="3" id="KW-0963">Cytoplasm</keyword>
<gene>
    <name evidence="6" type="ORF">KFE25_004568</name>
</gene>
<dbReference type="GO" id="GO:0000387">
    <property type="term" value="P:spliceosomal snRNP assembly"/>
    <property type="evidence" value="ECO:0007669"/>
    <property type="project" value="TreeGrafter"/>
</dbReference>
<dbReference type="Pfam" id="PF03517">
    <property type="entry name" value="Voldacs"/>
    <property type="match status" value="1"/>
</dbReference>
<evidence type="ECO:0000256" key="4">
    <source>
        <dbReference type="ARBA" id="ARBA00023242"/>
    </source>
</evidence>
<sequence length="359" mass="35719">MPLALLPDEEVRCEQPGTTIHLGRGRAAARGTLCITTRRVAWVQDGATSPPSDDQLVAFQYPAIGMHAVCSDPTDFPTPCLYLQIDTSAHAAAGGVGDGAAGGARARESGIGEWLHGPPMHAGGGSTGRTGDSTARTAPDANGAIGEADAGAEAGDDDDDDDDGDGGGAEPLSEVRLVPEDPSALERLFREMSACAALHPCGDEEEGEEGGGVFGGEDEGTYGEDDGDDDEYVPSAAGGAAGDAFDAGGGGGGLGHGLGALPPGALPARFFAGDGELTPAQQAMLDRFDSMLNVSGQAQGQAPDWAAGLSPHPPGGGGASPLGADDGGASGAALEADVGRFADAEGEADGEGARRRMEE</sequence>
<dbReference type="InterPro" id="IPR039924">
    <property type="entry name" value="ICln/Lot5/Saf5"/>
</dbReference>
<evidence type="ECO:0000256" key="1">
    <source>
        <dbReference type="ARBA" id="ARBA00004123"/>
    </source>
</evidence>
<feature type="region of interest" description="Disordered" evidence="5">
    <location>
        <begin position="116"/>
        <end position="180"/>
    </location>
</feature>
<organism evidence="6 7">
    <name type="scientific">Diacronema lutheri</name>
    <name type="common">Unicellular marine alga</name>
    <name type="synonym">Monochrysis lutheri</name>
    <dbReference type="NCBI Taxonomy" id="2081491"/>
    <lineage>
        <taxon>Eukaryota</taxon>
        <taxon>Haptista</taxon>
        <taxon>Haptophyta</taxon>
        <taxon>Pavlovophyceae</taxon>
        <taxon>Pavlovales</taxon>
        <taxon>Pavlovaceae</taxon>
        <taxon>Diacronema</taxon>
    </lineage>
</organism>
<comment type="subcellular location">
    <subcellularLocation>
        <location evidence="2">Cytoplasm</location>
    </subcellularLocation>
    <subcellularLocation>
        <location evidence="1">Nucleus</location>
    </subcellularLocation>
</comment>
<dbReference type="InterPro" id="IPR011993">
    <property type="entry name" value="PH-like_dom_sf"/>
</dbReference>
<comment type="caution">
    <text evidence="6">The sequence shown here is derived from an EMBL/GenBank/DDBJ whole genome shotgun (WGS) entry which is preliminary data.</text>
</comment>
<feature type="compositionally biased region" description="Acidic residues" evidence="5">
    <location>
        <begin position="154"/>
        <end position="165"/>
    </location>
</feature>
<reference evidence="6" key="1">
    <citation type="submission" date="2021-05" db="EMBL/GenBank/DDBJ databases">
        <title>The genome of the haptophyte Pavlova lutheri (Diacronema luteri, Pavlovales) - a model for lipid biosynthesis in eukaryotic algae.</title>
        <authorList>
            <person name="Hulatt C.J."/>
            <person name="Posewitz M.C."/>
        </authorList>
    </citation>
    <scope>NUCLEOTIDE SEQUENCE</scope>
    <source>
        <strain evidence="6">NIVA-4/92</strain>
    </source>
</reference>
<feature type="compositionally biased region" description="Acidic residues" evidence="5">
    <location>
        <begin position="216"/>
        <end position="232"/>
    </location>
</feature>
<evidence type="ECO:0000256" key="2">
    <source>
        <dbReference type="ARBA" id="ARBA00004496"/>
    </source>
</evidence>
<dbReference type="GO" id="GO:0034715">
    <property type="term" value="C:pICln-Sm protein complex"/>
    <property type="evidence" value="ECO:0007669"/>
    <property type="project" value="TreeGrafter"/>
</dbReference>
<dbReference type="GO" id="GO:0005681">
    <property type="term" value="C:spliceosomal complex"/>
    <property type="evidence" value="ECO:0007669"/>
    <property type="project" value="TreeGrafter"/>
</dbReference>
<dbReference type="PANTHER" id="PTHR21399:SF0">
    <property type="entry name" value="METHYLOSOME SUBUNIT PICLN"/>
    <property type="match status" value="1"/>
</dbReference>
<dbReference type="GO" id="GO:0045292">
    <property type="term" value="P:mRNA cis splicing, via spliceosome"/>
    <property type="evidence" value="ECO:0007669"/>
    <property type="project" value="TreeGrafter"/>
</dbReference>
<dbReference type="Gene3D" id="2.30.29.30">
    <property type="entry name" value="Pleckstrin-homology domain (PH domain)/Phosphotyrosine-binding domain (PTB)"/>
    <property type="match status" value="1"/>
</dbReference>
<keyword evidence="4" id="KW-0539">Nucleus</keyword>
<dbReference type="AlphaFoldDB" id="A0A8J6C6S5"/>
<feature type="compositionally biased region" description="Gly residues" evidence="5">
    <location>
        <begin position="315"/>
        <end position="330"/>
    </location>
</feature>
<dbReference type="GO" id="GO:0005829">
    <property type="term" value="C:cytosol"/>
    <property type="evidence" value="ECO:0007669"/>
    <property type="project" value="TreeGrafter"/>
</dbReference>
<evidence type="ECO:0000256" key="5">
    <source>
        <dbReference type="SAM" id="MobiDB-lite"/>
    </source>
</evidence>
<accession>A0A8J6C6S5</accession>
<feature type="region of interest" description="Disordered" evidence="5">
    <location>
        <begin position="201"/>
        <end position="244"/>
    </location>
</feature>
<dbReference type="PANTHER" id="PTHR21399">
    <property type="entry name" value="CHLORIDE CONDUCTANCE REGULATORY PROTEIN ICLN"/>
    <property type="match status" value="1"/>
</dbReference>
<evidence type="ECO:0000313" key="7">
    <source>
        <dbReference type="Proteomes" id="UP000751190"/>
    </source>
</evidence>
<evidence type="ECO:0000313" key="6">
    <source>
        <dbReference type="EMBL" id="KAG8457043.1"/>
    </source>
</evidence>
<dbReference type="OrthoDB" id="19714at2759"/>
<dbReference type="OMA" id="CITTRRV"/>
<dbReference type="Proteomes" id="UP000751190">
    <property type="component" value="Unassembled WGS sequence"/>
</dbReference>
<evidence type="ECO:0008006" key="8">
    <source>
        <dbReference type="Google" id="ProtNLM"/>
    </source>
</evidence>
<feature type="region of interest" description="Disordered" evidence="5">
    <location>
        <begin position="295"/>
        <end position="359"/>
    </location>
</feature>
<keyword evidence="7" id="KW-1185">Reference proteome</keyword>